<dbReference type="PANTHER" id="PTHR43079">
    <property type="entry name" value="PROBABLE CADMIUM/ZINC-TRANSPORTING ATPASE HMA1"/>
    <property type="match status" value="1"/>
</dbReference>
<feature type="transmembrane region" description="Helical" evidence="12">
    <location>
        <begin position="258"/>
        <end position="276"/>
    </location>
</feature>
<dbReference type="InterPro" id="IPR023298">
    <property type="entry name" value="ATPase_P-typ_TM_dom_sf"/>
</dbReference>
<dbReference type="Pfam" id="PF00702">
    <property type="entry name" value="Hydrolase"/>
    <property type="match status" value="1"/>
</dbReference>
<dbReference type="EMBL" id="MVHF01000010">
    <property type="protein sequence ID" value="ORA35947.1"/>
    <property type="molecule type" value="Genomic_DNA"/>
</dbReference>
<dbReference type="InterPro" id="IPR059000">
    <property type="entry name" value="ATPase_P-type_domA"/>
</dbReference>
<protein>
    <submittedName>
        <fullName evidence="14">Metal-transporting ATPase</fullName>
    </submittedName>
</protein>
<evidence type="ECO:0000313" key="15">
    <source>
        <dbReference type="Proteomes" id="UP000192448"/>
    </source>
</evidence>
<evidence type="ECO:0000256" key="11">
    <source>
        <dbReference type="ARBA" id="ARBA00023136"/>
    </source>
</evidence>
<evidence type="ECO:0000256" key="4">
    <source>
        <dbReference type="ARBA" id="ARBA00022692"/>
    </source>
</evidence>
<dbReference type="NCBIfam" id="TIGR01494">
    <property type="entry name" value="ATPase_P-type"/>
    <property type="match status" value="1"/>
</dbReference>
<dbReference type="InterPro" id="IPR018303">
    <property type="entry name" value="ATPase_P-typ_P_site"/>
</dbReference>
<reference evidence="14 15" key="1">
    <citation type="submission" date="2017-02" db="EMBL/GenBank/DDBJ databases">
        <title>The new phylogeny of genus Mycobacterium.</title>
        <authorList>
            <person name="Tortoli E."/>
            <person name="Trovato A."/>
            <person name="Cirillo D.M."/>
        </authorList>
    </citation>
    <scope>NUCLEOTIDE SEQUENCE [LARGE SCALE GENOMIC DNA]</scope>
    <source>
        <strain evidence="14 15">RW6</strain>
    </source>
</reference>
<accession>A0A1X0B0U9</accession>
<dbReference type="InterPro" id="IPR023299">
    <property type="entry name" value="ATPase_P-typ_cyto_dom_N"/>
</dbReference>
<evidence type="ECO:0000256" key="9">
    <source>
        <dbReference type="ARBA" id="ARBA00022967"/>
    </source>
</evidence>
<keyword evidence="5 12" id="KW-0479">Metal-binding</keyword>
<evidence type="ECO:0000313" key="14">
    <source>
        <dbReference type="EMBL" id="ORA35947.1"/>
    </source>
</evidence>
<dbReference type="SFLD" id="SFLDS00003">
    <property type="entry name" value="Haloacid_Dehalogenase"/>
    <property type="match status" value="1"/>
</dbReference>
<dbReference type="PRINTS" id="PR00941">
    <property type="entry name" value="CDATPASE"/>
</dbReference>
<dbReference type="InterPro" id="IPR008250">
    <property type="entry name" value="ATPase_P-typ_transduc_dom_A_sf"/>
</dbReference>
<dbReference type="SFLD" id="SFLDG00002">
    <property type="entry name" value="C1.7:_P-type_atpase_like"/>
    <property type="match status" value="1"/>
</dbReference>
<evidence type="ECO:0000256" key="10">
    <source>
        <dbReference type="ARBA" id="ARBA00022989"/>
    </source>
</evidence>
<dbReference type="OrthoDB" id="7059309at2"/>
<name>A0A1X0B0U9_9MYCO</name>
<evidence type="ECO:0000256" key="12">
    <source>
        <dbReference type="RuleBase" id="RU362081"/>
    </source>
</evidence>
<keyword evidence="11 12" id="KW-0472">Membrane</keyword>
<dbReference type="Proteomes" id="UP000192448">
    <property type="component" value="Unassembled WGS sequence"/>
</dbReference>
<feature type="transmembrane region" description="Helical" evidence="12">
    <location>
        <begin position="30"/>
        <end position="48"/>
    </location>
</feature>
<dbReference type="SUPFAM" id="SSF56784">
    <property type="entry name" value="HAD-like"/>
    <property type="match status" value="1"/>
</dbReference>
<dbReference type="AlphaFoldDB" id="A0A1X0B0U9"/>
<evidence type="ECO:0000256" key="2">
    <source>
        <dbReference type="ARBA" id="ARBA00006024"/>
    </source>
</evidence>
<evidence type="ECO:0000256" key="3">
    <source>
        <dbReference type="ARBA" id="ARBA00022475"/>
    </source>
</evidence>
<evidence type="ECO:0000256" key="1">
    <source>
        <dbReference type="ARBA" id="ARBA00004651"/>
    </source>
</evidence>
<keyword evidence="15" id="KW-1185">Reference proteome</keyword>
<dbReference type="Gene3D" id="3.40.50.1000">
    <property type="entry name" value="HAD superfamily/HAD-like"/>
    <property type="match status" value="1"/>
</dbReference>
<keyword evidence="8" id="KW-0460">Magnesium</keyword>
<dbReference type="InterPro" id="IPR023214">
    <property type="entry name" value="HAD_sf"/>
</dbReference>
<dbReference type="GO" id="GO:0016887">
    <property type="term" value="F:ATP hydrolysis activity"/>
    <property type="evidence" value="ECO:0007669"/>
    <property type="project" value="InterPro"/>
</dbReference>
<keyword evidence="7 12" id="KW-0067">ATP-binding</keyword>
<dbReference type="SUPFAM" id="SSF81665">
    <property type="entry name" value="Calcium ATPase, transmembrane domain M"/>
    <property type="match status" value="1"/>
</dbReference>
<feature type="domain" description="P-type ATPase A" evidence="13">
    <location>
        <begin position="137"/>
        <end position="237"/>
    </location>
</feature>
<dbReference type="SFLD" id="SFLDF00027">
    <property type="entry name" value="p-type_atpase"/>
    <property type="match status" value="1"/>
</dbReference>
<dbReference type="Gene3D" id="3.40.1110.10">
    <property type="entry name" value="Calcium-transporting ATPase, cytoplasmic domain N"/>
    <property type="match status" value="1"/>
</dbReference>
<feature type="transmembrane region" description="Helical" evidence="12">
    <location>
        <begin position="592"/>
        <end position="610"/>
    </location>
</feature>
<keyword evidence="3 12" id="KW-1003">Cell membrane</keyword>
<dbReference type="SUPFAM" id="SSF81653">
    <property type="entry name" value="Calcium ATPase, transduction domain A"/>
    <property type="match status" value="1"/>
</dbReference>
<evidence type="ECO:0000256" key="8">
    <source>
        <dbReference type="ARBA" id="ARBA00022842"/>
    </source>
</evidence>
<dbReference type="NCBIfam" id="TIGR01525">
    <property type="entry name" value="ATPase-IB_hvy"/>
    <property type="match status" value="1"/>
</dbReference>
<evidence type="ECO:0000259" key="13">
    <source>
        <dbReference type="Pfam" id="PF00122"/>
    </source>
</evidence>
<organism evidence="14 15">
    <name type="scientific">Mycobacterium aquaticum</name>
    <dbReference type="NCBI Taxonomy" id="1927124"/>
    <lineage>
        <taxon>Bacteria</taxon>
        <taxon>Bacillati</taxon>
        <taxon>Actinomycetota</taxon>
        <taxon>Actinomycetes</taxon>
        <taxon>Mycobacteriales</taxon>
        <taxon>Mycobacteriaceae</taxon>
        <taxon>Mycobacterium</taxon>
    </lineage>
</organism>
<dbReference type="InterPro" id="IPR036412">
    <property type="entry name" value="HAD-like_sf"/>
</dbReference>
<keyword evidence="6 12" id="KW-0547">Nucleotide-binding</keyword>
<dbReference type="GO" id="GO:0005886">
    <property type="term" value="C:plasma membrane"/>
    <property type="evidence" value="ECO:0007669"/>
    <property type="project" value="UniProtKB-SubCell"/>
</dbReference>
<comment type="caution">
    <text evidence="14">The sequence shown here is derived from an EMBL/GenBank/DDBJ whole genome shotgun (WGS) entry which is preliminary data.</text>
</comment>
<evidence type="ECO:0000256" key="7">
    <source>
        <dbReference type="ARBA" id="ARBA00022840"/>
    </source>
</evidence>
<comment type="similarity">
    <text evidence="2 12">Belongs to the cation transport ATPase (P-type) (TC 3.A.3) family. Type IB subfamily.</text>
</comment>
<keyword evidence="9" id="KW-1278">Translocase</keyword>
<dbReference type="STRING" id="1927124.BST13_13150"/>
<comment type="subcellular location">
    <subcellularLocation>
        <location evidence="1">Cell membrane</location>
        <topology evidence="1">Multi-pass membrane protein</topology>
    </subcellularLocation>
</comment>
<dbReference type="PROSITE" id="PS00154">
    <property type="entry name" value="ATPASE_E1_E2"/>
    <property type="match status" value="1"/>
</dbReference>
<dbReference type="InterPro" id="IPR027256">
    <property type="entry name" value="P-typ_ATPase_IB"/>
</dbReference>
<dbReference type="GO" id="GO:0005524">
    <property type="term" value="F:ATP binding"/>
    <property type="evidence" value="ECO:0007669"/>
    <property type="project" value="UniProtKB-UniRule"/>
</dbReference>
<dbReference type="PANTHER" id="PTHR43079:SF1">
    <property type="entry name" value="CADMIUM_ZINC-TRANSPORTING ATPASE HMA1, CHLOROPLASTIC-RELATED"/>
    <property type="match status" value="1"/>
</dbReference>
<dbReference type="FunFam" id="2.70.150.10:FF:000002">
    <property type="entry name" value="Copper-transporting ATPase 1, putative"/>
    <property type="match status" value="1"/>
</dbReference>
<dbReference type="Pfam" id="PF00122">
    <property type="entry name" value="E1-E2_ATPase"/>
    <property type="match status" value="1"/>
</dbReference>
<dbReference type="PRINTS" id="PR00119">
    <property type="entry name" value="CATATPASE"/>
</dbReference>
<keyword evidence="10 12" id="KW-1133">Transmembrane helix</keyword>
<dbReference type="InterPro" id="IPR044492">
    <property type="entry name" value="P_typ_ATPase_HD_dom"/>
</dbReference>
<keyword evidence="4 12" id="KW-0812">Transmembrane</keyword>
<dbReference type="GO" id="GO:0046872">
    <property type="term" value="F:metal ion binding"/>
    <property type="evidence" value="ECO:0007669"/>
    <property type="project" value="UniProtKB-KW"/>
</dbReference>
<sequence length="652" mass="67188">MPALTEATQRATVASSALPGRRRVLDLPEMRWAAAALVLFLVGLAVQLMGGPAWSWWVLYLASYLTGGWEPALAGLQALRDKTLDVDLLMVAAAIGAAAIGQITDGALLIVIFATSGALEALATARTEDAVRGLLDLAPDSATRVSEDGREETVRAADLEVGDVVLVRPGERVGADATVITGASEIDQATITGEPLPVDKAPGDEVFAGTLNGTGALRIRVDRRAEDSVVARIAALVHEAGQTKARTQLFIEKIEQRYSIGMVAVTIAVFAIPLLLGDTLQAALLRAMTFMIVASPCAVVLATMPPLLAAIANAGRHGVLVKSAVVMEQLGTTTRVAFDKTGTLTRGIPELAEIHVLTSDMTVDDVLVLAAAAEHPSEHPLGEAIARAAKTRGLRWPDSTDFVAKPGLGVSATVDGARITVVSPKGLPDNLDRADAEVVALVQQRGCTAVIVTAAARPIAVLGLTDQLRPDAADAVAAAARLTGRTPVLLTGDNETAATMLGDRVGITDVRAGLLPHDKVDAVAELQADGTRLVMVGDGINDAPALAAAHAGVAMGGAGSDLTLQTADAVVIGDDLSAVSTVIALSRRARRVVVANLIIAATFIAVLVIWDLTATLPLPLGVAGHEGSTVIVGLNGLRLLRGAAWRTAAGAT</sequence>
<dbReference type="InterPro" id="IPR001757">
    <property type="entry name" value="P_typ_ATPase"/>
</dbReference>
<proteinExistence type="inferred from homology"/>
<evidence type="ECO:0000256" key="5">
    <source>
        <dbReference type="ARBA" id="ARBA00022723"/>
    </source>
</evidence>
<gene>
    <name evidence="14" type="ORF">BST13_13150</name>
</gene>
<dbReference type="InterPro" id="IPR051949">
    <property type="entry name" value="Cation_Transport_ATPase"/>
</dbReference>
<dbReference type="RefSeq" id="WP_083164464.1">
    <property type="nucleotide sequence ID" value="NZ_MVHF01000010.1"/>
</dbReference>
<evidence type="ECO:0000256" key="6">
    <source>
        <dbReference type="ARBA" id="ARBA00022741"/>
    </source>
</evidence>
<dbReference type="GO" id="GO:0019829">
    <property type="term" value="F:ATPase-coupled monoatomic cation transmembrane transporter activity"/>
    <property type="evidence" value="ECO:0007669"/>
    <property type="project" value="InterPro"/>
</dbReference>
<dbReference type="Gene3D" id="2.70.150.10">
    <property type="entry name" value="Calcium-transporting ATPase, cytoplasmic transduction domain A"/>
    <property type="match status" value="1"/>
</dbReference>
<feature type="transmembrane region" description="Helical" evidence="12">
    <location>
        <begin position="288"/>
        <end position="312"/>
    </location>
</feature>